<evidence type="ECO:0000256" key="5">
    <source>
        <dbReference type="RuleBase" id="RU361168"/>
    </source>
</evidence>
<dbReference type="PANTHER" id="PTHR11452:SF75">
    <property type="entry name" value="ALPHA-GALACTOSIDASE MEL1"/>
    <property type="match status" value="1"/>
</dbReference>
<dbReference type="RefSeq" id="WP_126684250.1">
    <property type="nucleotide sequence ID" value="NZ_RYYV01000005.1"/>
</dbReference>
<dbReference type="SUPFAM" id="SSF51445">
    <property type="entry name" value="(Trans)glycosidases"/>
    <property type="match status" value="1"/>
</dbReference>
<proteinExistence type="inferred from homology"/>
<dbReference type="PROSITE" id="PS00512">
    <property type="entry name" value="ALPHA_GALACTOSIDASE"/>
    <property type="match status" value="1"/>
</dbReference>
<keyword evidence="5" id="KW-1015">Disulfide bond</keyword>
<dbReference type="OrthoDB" id="9807519at2"/>
<comment type="similarity">
    <text evidence="1 5">Belongs to the glycosyl hydrolase 27 family.</text>
</comment>
<keyword evidence="9" id="KW-1185">Reference proteome</keyword>
<dbReference type="EMBL" id="RYYV01000005">
    <property type="protein sequence ID" value="RUL76689.1"/>
    <property type="molecule type" value="Genomic_DNA"/>
</dbReference>
<feature type="chain" id="PRO_5018696159" description="Alpha-galactosidase" evidence="6">
    <location>
        <begin position="34"/>
        <end position="399"/>
    </location>
</feature>
<dbReference type="EC" id="3.2.1.22" evidence="5"/>
<feature type="signal peptide" evidence="6">
    <location>
        <begin position="1"/>
        <end position="33"/>
    </location>
</feature>
<dbReference type="GO" id="GO:0004557">
    <property type="term" value="F:alpha-galactosidase activity"/>
    <property type="evidence" value="ECO:0007669"/>
    <property type="project" value="UniProtKB-EC"/>
</dbReference>
<reference evidence="8 9" key="1">
    <citation type="submission" date="2018-12" db="EMBL/GenBank/DDBJ databases">
        <title>Dyella dinghuensis sp. nov. DHOA06 and Dyella choica sp. nov. 4M-K27, isolated from forest soil.</title>
        <authorList>
            <person name="Qiu L.-H."/>
            <person name="Gao Z.-H."/>
        </authorList>
    </citation>
    <scope>NUCLEOTIDE SEQUENCE [LARGE SCALE GENOMIC DNA]</scope>
    <source>
        <strain evidence="8 9">4M-K27</strain>
    </source>
</reference>
<protein>
    <recommendedName>
        <fullName evidence="5">Alpha-galactosidase</fullName>
        <ecNumber evidence="5">3.2.1.22</ecNumber>
    </recommendedName>
    <alternativeName>
        <fullName evidence="5">Melibiase</fullName>
    </alternativeName>
</protein>
<keyword evidence="4 5" id="KW-0326">Glycosidase</keyword>
<evidence type="ECO:0000256" key="4">
    <source>
        <dbReference type="ARBA" id="ARBA00023295"/>
    </source>
</evidence>
<dbReference type="InterPro" id="IPR041233">
    <property type="entry name" value="Melibiase_C"/>
</dbReference>
<dbReference type="Gene3D" id="3.20.20.70">
    <property type="entry name" value="Aldolase class I"/>
    <property type="match status" value="1"/>
</dbReference>
<accession>A0A3S0WWJ2</accession>
<dbReference type="PANTHER" id="PTHR11452">
    <property type="entry name" value="ALPHA-GALACTOSIDASE/ALPHA-N-ACETYLGALACTOSAMINIDASE"/>
    <property type="match status" value="1"/>
</dbReference>
<evidence type="ECO:0000256" key="6">
    <source>
        <dbReference type="SAM" id="SignalP"/>
    </source>
</evidence>
<evidence type="ECO:0000313" key="9">
    <source>
        <dbReference type="Proteomes" id="UP000274358"/>
    </source>
</evidence>
<dbReference type="FunFam" id="3.20.20.70:FF:000197">
    <property type="entry name" value="Alpha-galactosidase"/>
    <property type="match status" value="1"/>
</dbReference>
<dbReference type="PRINTS" id="PR00740">
    <property type="entry name" value="GLHYDRLASE27"/>
</dbReference>
<evidence type="ECO:0000256" key="1">
    <source>
        <dbReference type="ARBA" id="ARBA00009743"/>
    </source>
</evidence>
<dbReference type="InterPro" id="IPR013780">
    <property type="entry name" value="Glyco_hydro_b"/>
</dbReference>
<gene>
    <name evidence="8" type="ORF">EKH80_08165</name>
</gene>
<evidence type="ECO:0000256" key="2">
    <source>
        <dbReference type="ARBA" id="ARBA00022729"/>
    </source>
</evidence>
<comment type="caution">
    <text evidence="8">The sequence shown here is derived from an EMBL/GenBank/DDBJ whole genome shotgun (WGS) entry which is preliminary data.</text>
</comment>
<dbReference type="InterPro" id="IPR017853">
    <property type="entry name" value="GH"/>
</dbReference>
<dbReference type="Pfam" id="PF17801">
    <property type="entry name" value="Melibiase_C"/>
    <property type="match status" value="1"/>
</dbReference>
<keyword evidence="2 6" id="KW-0732">Signal</keyword>
<dbReference type="InterPro" id="IPR013785">
    <property type="entry name" value="Aldolase_TIM"/>
</dbReference>
<dbReference type="Pfam" id="PF16499">
    <property type="entry name" value="Melibiase_2"/>
    <property type="match status" value="1"/>
</dbReference>
<evidence type="ECO:0000313" key="8">
    <source>
        <dbReference type="EMBL" id="RUL76689.1"/>
    </source>
</evidence>
<dbReference type="InterPro" id="IPR000111">
    <property type="entry name" value="Glyco_hydro_27/36_CS"/>
</dbReference>
<comment type="catalytic activity">
    <reaction evidence="5">
        <text>Hydrolysis of terminal, non-reducing alpha-D-galactose residues in alpha-D-galactosides, including galactose oligosaccharides, galactomannans and galactolipids.</text>
        <dbReference type="EC" id="3.2.1.22"/>
    </reaction>
</comment>
<dbReference type="AlphaFoldDB" id="A0A3S0WWJ2"/>
<keyword evidence="3 5" id="KW-0378">Hydrolase</keyword>
<dbReference type="Proteomes" id="UP000274358">
    <property type="component" value="Unassembled WGS sequence"/>
</dbReference>
<name>A0A3S0WWJ2_9GAMM</name>
<sequence>MKASPACLRHTTAAVAFVAAVAVGGAAASDVQAAPPQMGFNNWNSTHCRDEFNETMIRGIADKFISLGLRDAGYTYVNIDDCWANWQRDKNENLQPNPKRFPAGIKALADYIHQHGLKFGLYSSAGTSTCEPLQENRGFPGGLGHEKQDAATIAAWNVDYLKYDNCNNQKVDAIQRYTAMAEALRATARPIFFSVCEWGENKPWTWAGKPPVDAGSWRSTGDISDSYASMLKNFKQNVVLDRYATPGHYNDPDMLEVGNGGMSDTEYRSHFSLWSIMAAPLLIGTDLRKIKPDALKILLNKEVIAVDQDPMGVQGKQVRDSDGIHVLVKPLNDGSRAVAVFNENDTQRDVAVSDAETGLTARSSYNVRDLWAHTQAKGDGTLKVHLQAHETAIYRISRL</sequence>
<evidence type="ECO:0000259" key="7">
    <source>
        <dbReference type="Pfam" id="PF17801"/>
    </source>
</evidence>
<organism evidence="8 9">
    <name type="scientific">Dyella choica</name>
    <dbReference type="NCBI Taxonomy" id="1927959"/>
    <lineage>
        <taxon>Bacteria</taxon>
        <taxon>Pseudomonadati</taxon>
        <taxon>Pseudomonadota</taxon>
        <taxon>Gammaproteobacteria</taxon>
        <taxon>Lysobacterales</taxon>
        <taxon>Rhodanobacteraceae</taxon>
        <taxon>Dyella</taxon>
    </lineage>
</organism>
<dbReference type="CDD" id="cd14792">
    <property type="entry name" value="GH27"/>
    <property type="match status" value="1"/>
</dbReference>
<evidence type="ECO:0000256" key="3">
    <source>
        <dbReference type="ARBA" id="ARBA00022801"/>
    </source>
</evidence>
<dbReference type="SUPFAM" id="SSF51011">
    <property type="entry name" value="Glycosyl hydrolase domain"/>
    <property type="match status" value="1"/>
</dbReference>
<dbReference type="Gene3D" id="2.60.40.1180">
    <property type="entry name" value="Golgi alpha-mannosidase II"/>
    <property type="match status" value="1"/>
</dbReference>
<feature type="domain" description="Alpha galactosidase C-terminal" evidence="7">
    <location>
        <begin position="322"/>
        <end position="396"/>
    </location>
</feature>
<dbReference type="GO" id="GO:0005975">
    <property type="term" value="P:carbohydrate metabolic process"/>
    <property type="evidence" value="ECO:0007669"/>
    <property type="project" value="InterPro"/>
</dbReference>
<dbReference type="InterPro" id="IPR002241">
    <property type="entry name" value="Glyco_hydro_27"/>
</dbReference>